<comment type="caution">
    <text evidence="1">The sequence shown here is derived from an EMBL/GenBank/DDBJ whole genome shotgun (WGS) entry which is preliminary data.</text>
</comment>
<evidence type="ECO:0000313" key="1">
    <source>
        <dbReference type="EMBL" id="GAD81523.1"/>
    </source>
</evidence>
<dbReference type="EMBL" id="BAFO02000002">
    <property type="protein sequence ID" value="GAD81523.1"/>
    <property type="molecule type" value="Genomic_DNA"/>
</dbReference>
<dbReference type="AlphaFoldDB" id="U5E5J0"/>
<proteinExistence type="predicted"/>
<dbReference type="Proteomes" id="UP000017048">
    <property type="component" value="Unassembled WGS sequence"/>
</dbReference>
<keyword evidence="2" id="KW-1185">Reference proteome</keyword>
<organism evidence="1 2">
    <name type="scientific">Nocardia asteroides NBRC 15531</name>
    <dbReference type="NCBI Taxonomy" id="1110697"/>
    <lineage>
        <taxon>Bacteria</taxon>
        <taxon>Bacillati</taxon>
        <taxon>Actinomycetota</taxon>
        <taxon>Actinomycetes</taxon>
        <taxon>Mycobacteriales</taxon>
        <taxon>Nocardiaceae</taxon>
        <taxon>Nocardia</taxon>
    </lineage>
</organism>
<protein>
    <submittedName>
        <fullName evidence="1">Transcriptional regulator</fullName>
    </submittedName>
</protein>
<sequence length="59" mass="6469">MPLELRTDDGDLRLITTLTSFATATDVTIAELHLEAFLPADAESTRILRLRADRRAAGS</sequence>
<reference evidence="1 2" key="1">
    <citation type="journal article" date="2014" name="BMC Genomics">
        <title>Genome based analysis of type-I polyketide synthase and nonribosomal peptide synthetase gene clusters in seven strains of five representative Nocardia species.</title>
        <authorList>
            <person name="Komaki H."/>
            <person name="Ichikawa N."/>
            <person name="Hosoyama A."/>
            <person name="Takahashi-Nakaguchi A."/>
            <person name="Matsuzawa T."/>
            <person name="Suzuki K."/>
            <person name="Fujita N."/>
            <person name="Gonoi T."/>
        </authorList>
    </citation>
    <scope>NUCLEOTIDE SEQUENCE [LARGE SCALE GENOMIC DNA]</scope>
    <source>
        <strain evidence="1 2">NBRC 15531</strain>
    </source>
</reference>
<name>U5E5J0_NOCAS</name>
<evidence type="ECO:0000313" key="2">
    <source>
        <dbReference type="Proteomes" id="UP000017048"/>
    </source>
</evidence>
<accession>U5E5J0</accession>
<dbReference type="eggNOG" id="COG1396">
    <property type="taxonomic scope" value="Bacteria"/>
</dbReference>
<gene>
    <name evidence="1" type="ORF">NCAST_02_00240</name>
</gene>